<protein>
    <submittedName>
        <fullName evidence="1">Uncharacterized protein</fullName>
    </submittedName>
</protein>
<reference evidence="1 2" key="1">
    <citation type="journal article" date="2012" name="J. Am. Chem. Soc.">
        <title>Bacterial biosynthesis and maturation of the didemnin anti-cancer agents.</title>
        <authorList>
            <person name="Xu Y."/>
            <person name="Kersten R.D."/>
            <person name="Nam S.J."/>
            <person name="Lu L."/>
            <person name="Al-Suwailem A.M."/>
            <person name="Zheng H."/>
            <person name="Fenical W."/>
            <person name="Dorrestein P.C."/>
            <person name="Moore B.S."/>
            <person name="Qian P.Y."/>
        </authorList>
    </citation>
    <scope>NUCLEOTIDE SEQUENCE [LARGE SCALE GENOMIC DNA]</scope>
    <source>
        <strain evidence="1 2">KA081020-065</strain>
    </source>
</reference>
<keyword evidence="2" id="KW-1185">Reference proteome</keyword>
<keyword evidence="1" id="KW-0614">Plasmid</keyword>
<dbReference type="SUPFAM" id="SSF53613">
    <property type="entry name" value="Ribokinase-like"/>
    <property type="match status" value="1"/>
</dbReference>
<dbReference type="InterPro" id="IPR029056">
    <property type="entry name" value="Ribokinase-like"/>
</dbReference>
<sequence>MNTSGAGDAAAGVFFVGAINNKPLGETLSRAAQMASRVLKVPGSLVLG</sequence>
<gene>
    <name evidence="1" type="ordered locus">TMO_c0470</name>
</gene>
<dbReference type="AlphaFoldDB" id="I3TWE2"/>
<dbReference type="GO" id="GO:0003824">
    <property type="term" value="F:catalytic activity"/>
    <property type="evidence" value="ECO:0007669"/>
    <property type="project" value="UniProtKB-ARBA"/>
</dbReference>
<geneLocation type="plasmid" evidence="1 2">
    <name>pTM3</name>
</geneLocation>
<proteinExistence type="predicted"/>
<dbReference type="EMBL" id="CP003239">
    <property type="protein sequence ID" value="AFK57080.1"/>
    <property type="molecule type" value="Genomic_DNA"/>
</dbReference>
<dbReference type="Gene3D" id="3.40.1190.20">
    <property type="match status" value="1"/>
</dbReference>
<name>I3TWE2_TISMK</name>
<evidence type="ECO:0000313" key="1">
    <source>
        <dbReference type="EMBL" id="AFK57080.1"/>
    </source>
</evidence>
<evidence type="ECO:0000313" key="2">
    <source>
        <dbReference type="Proteomes" id="UP000005258"/>
    </source>
</evidence>
<dbReference type="KEGG" id="tmo:TMO_c0470"/>
<dbReference type="Proteomes" id="UP000005258">
    <property type="component" value="Plasmid pTM3"/>
</dbReference>
<organism evidence="1 2">
    <name type="scientific">Tistrella mobilis (strain KA081020-065)</name>
    <dbReference type="NCBI Taxonomy" id="1110502"/>
    <lineage>
        <taxon>Bacteria</taxon>
        <taxon>Pseudomonadati</taxon>
        <taxon>Pseudomonadota</taxon>
        <taxon>Alphaproteobacteria</taxon>
        <taxon>Geminicoccales</taxon>
        <taxon>Geminicoccaceae</taxon>
        <taxon>Tistrella</taxon>
    </lineage>
</organism>
<accession>I3TWE2</accession>
<dbReference type="HOGENOM" id="CLU_3158899_0_0_5"/>